<keyword evidence="7" id="KW-1185">Reference proteome</keyword>
<comment type="caution">
    <text evidence="6">The sequence shown here is derived from an EMBL/GenBank/DDBJ whole genome shotgun (WGS) entry which is preliminary data.</text>
</comment>
<keyword evidence="4" id="KW-0732">Signal</keyword>
<feature type="domain" description="Bifunctional inhibitor/plant lipid transfer protein/seed storage helical" evidence="5">
    <location>
        <begin position="29"/>
        <end position="113"/>
    </location>
</feature>
<organism evidence="6 7">
    <name type="scientific">Erythroxylum novogranatense</name>
    <dbReference type="NCBI Taxonomy" id="1862640"/>
    <lineage>
        <taxon>Eukaryota</taxon>
        <taxon>Viridiplantae</taxon>
        <taxon>Streptophyta</taxon>
        <taxon>Embryophyta</taxon>
        <taxon>Tracheophyta</taxon>
        <taxon>Spermatophyta</taxon>
        <taxon>Magnoliopsida</taxon>
        <taxon>eudicotyledons</taxon>
        <taxon>Gunneridae</taxon>
        <taxon>Pentapetalae</taxon>
        <taxon>rosids</taxon>
        <taxon>fabids</taxon>
        <taxon>Malpighiales</taxon>
        <taxon>Erythroxylaceae</taxon>
        <taxon>Erythroxylum</taxon>
    </lineage>
</organism>
<dbReference type="SUPFAM" id="SSF47699">
    <property type="entry name" value="Bifunctional inhibitor/lipid-transfer protein/seed storage 2S albumin"/>
    <property type="match status" value="1"/>
</dbReference>
<sequence>MNNKRAVTAVVVTMLVIIFLVESGMAMTCGQVDSSLIPCVSYLMRGGEPASQCCDGVRNIKQMTQTTEDKRTACECLKQAVVRFPTISPEAAAQLPQKCAVDVGVSITKDVDCSKIQ</sequence>
<dbReference type="Gene3D" id="1.10.110.10">
    <property type="entry name" value="Plant lipid-transfer and hydrophobic proteins"/>
    <property type="match status" value="1"/>
</dbReference>
<dbReference type="GO" id="GO:0006869">
    <property type="term" value="P:lipid transport"/>
    <property type="evidence" value="ECO:0007669"/>
    <property type="project" value="InterPro"/>
</dbReference>
<dbReference type="InterPro" id="IPR000528">
    <property type="entry name" value="Plant_nsLTP"/>
</dbReference>
<reference evidence="6 7" key="1">
    <citation type="submission" date="2021-09" db="EMBL/GenBank/DDBJ databases">
        <title>Genomic insights and catalytic innovation underlie evolution of tropane alkaloids biosynthesis.</title>
        <authorList>
            <person name="Wang Y.-J."/>
            <person name="Tian T."/>
            <person name="Huang J.-P."/>
            <person name="Huang S.-X."/>
        </authorList>
    </citation>
    <scope>NUCLEOTIDE SEQUENCE [LARGE SCALE GENOMIC DNA]</scope>
    <source>
        <strain evidence="6">KIB-2018</strain>
        <tissue evidence="6">Leaf</tissue>
    </source>
</reference>
<dbReference type="AlphaFoldDB" id="A0AAV8SMG3"/>
<evidence type="ECO:0000256" key="1">
    <source>
        <dbReference type="ARBA" id="ARBA00009748"/>
    </source>
</evidence>
<keyword evidence="3" id="KW-0446">Lipid-binding</keyword>
<dbReference type="PANTHER" id="PTHR33076">
    <property type="entry name" value="NON-SPECIFIC LIPID-TRANSFER PROTEIN 2-RELATED"/>
    <property type="match status" value="1"/>
</dbReference>
<gene>
    <name evidence="6" type="ORF">K2173_019845</name>
</gene>
<dbReference type="InterPro" id="IPR036312">
    <property type="entry name" value="Bifun_inhib/LTP/seed_sf"/>
</dbReference>
<dbReference type="InterPro" id="IPR016140">
    <property type="entry name" value="Bifunc_inhib/LTP/seed_store"/>
</dbReference>
<comment type="similarity">
    <text evidence="1 3">Belongs to the plant LTP family.</text>
</comment>
<dbReference type="CDD" id="cd01960">
    <property type="entry name" value="nsLTP1"/>
    <property type="match status" value="1"/>
</dbReference>
<dbReference type="SMART" id="SM00499">
    <property type="entry name" value="AAI"/>
    <property type="match status" value="1"/>
</dbReference>
<evidence type="ECO:0000256" key="4">
    <source>
        <dbReference type="SAM" id="SignalP"/>
    </source>
</evidence>
<feature type="signal peptide" evidence="4">
    <location>
        <begin position="1"/>
        <end position="26"/>
    </location>
</feature>
<dbReference type="GO" id="GO:0008289">
    <property type="term" value="F:lipid binding"/>
    <property type="evidence" value="ECO:0007669"/>
    <property type="project" value="UniProtKB-KW"/>
</dbReference>
<keyword evidence="3" id="KW-0813">Transport</keyword>
<proteinExistence type="inferred from homology"/>
<evidence type="ECO:0000256" key="2">
    <source>
        <dbReference type="ARBA" id="ARBA00023157"/>
    </source>
</evidence>
<dbReference type="Proteomes" id="UP001159364">
    <property type="component" value="Linkage Group LG10"/>
</dbReference>
<feature type="chain" id="PRO_5043698321" description="Non-specific lipid-transfer protein" evidence="4">
    <location>
        <begin position="27"/>
        <end position="117"/>
    </location>
</feature>
<protein>
    <recommendedName>
        <fullName evidence="3">Non-specific lipid-transfer protein</fullName>
    </recommendedName>
</protein>
<comment type="function">
    <text evidence="3">Plant non-specific lipid-transfer proteins transfer phospholipids as well as galactolipids across membranes. May play a role in wax or cutin deposition in the cell walls of expanding epidermal cells and certain secretory tissues.</text>
</comment>
<dbReference type="Pfam" id="PF00234">
    <property type="entry name" value="Tryp_alpha_amyl"/>
    <property type="match status" value="1"/>
</dbReference>
<evidence type="ECO:0000313" key="7">
    <source>
        <dbReference type="Proteomes" id="UP001159364"/>
    </source>
</evidence>
<evidence type="ECO:0000256" key="3">
    <source>
        <dbReference type="RuleBase" id="RU000628"/>
    </source>
</evidence>
<dbReference type="PRINTS" id="PR00382">
    <property type="entry name" value="LIPIDTRNSFER"/>
</dbReference>
<dbReference type="PROSITE" id="PS00597">
    <property type="entry name" value="PLANT_LTP"/>
    <property type="match status" value="1"/>
</dbReference>
<name>A0AAV8SMG3_9ROSI</name>
<evidence type="ECO:0000313" key="6">
    <source>
        <dbReference type="EMBL" id="KAJ8753446.1"/>
    </source>
</evidence>
<dbReference type="EMBL" id="JAIWQS010000010">
    <property type="protein sequence ID" value="KAJ8753446.1"/>
    <property type="molecule type" value="Genomic_DNA"/>
</dbReference>
<accession>A0AAV8SMG3</accession>
<evidence type="ECO:0000259" key="5">
    <source>
        <dbReference type="SMART" id="SM00499"/>
    </source>
</evidence>
<keyword evidence="2" id="KW-1015">Disulfide bond</keyword>